<feature type="transmembrane region" description="Helical" evidence="2">
    <location>
        <begin position="36"/>
        <end position="59"/>
    </location>
</feature>
<feature type="region of interest" description="Disordered" evidence="1">
    <location>
        <begin position="260"/>
        <end position="280"/>
    </location>
</feature>
<evidence type="ECO:0000313" key="3">
    <source>
        <dbReference type="EMBL" id="MDK9497118.1"/>
    </source>
</evidence>
<evidence type="ECO:0000256" key="1">
    <source>
        <dbReference type="SAM" id="MobiDB-lite"/>
    </source>
</evidence>
<keyword evidence="2" id="KW-1133">Transmembrane helix</keyword>
<evidence type="ECO:0000256" key="2">
    <source>
        <dbReference type="SAM" id="Phobius"/>
    </source>
</evidence>
<accession>A0ABT7GU57</accession>
<proteinExistence type="predicted"/>
<name>A0ABT7GU57_9ACTN</name>
<reference evidence="3 4" key="1">
    <citation type="submission" date="2023-05" db="EMBL/GenBank/DDBJ databases">
        <title>Sequencing and Assembly of Streptomyces sp. NP73.</title>
        <authorList>
            <person name="Konwar A.N."/>
            <person name="Saikia K."/>
            <person name="Thakur D."/>
        </authorList>
    </citation>
    <scope>NUCLEOTIDE SEQUENCE [LARGE SCALE GENOMIC DNA]</scope>
    <source>
        <strain evidence="3 4">NP73</strain>
    </source>
</reference>
<evidence type="ECO:0000313" key="4">
    <source>
        <dbReference type="Proteomes" id="UP001223390"/>
    </source>
</evidence>
<feature type="transmembrane region" description="Helical" evidence="2">
    <location>
        <begin position="65"/>
        <end position="90"/>
    </location>
</feature>
<organism evidence="3 4">
    <name type="scientific">Streptomyces katrae</name>
    <dbReference type="NCBI Taxonomy" id="68223"/>
    <lineage>
        <taxon>Bacteria</taxon>
        <taxon>Bacillati</taxon>
        <taxon>Actinomycetota</taxon>
        <taxon>Actinomycetes</taxon>
        <taxon>Kitasatosporales</taxon>
        <taxon>Streptomycetaceae</taxon>
        <taxon>Streptomyces</taxon>
    </lineage>
</organism>
<evidence type="ECO:0008006" key="5">
    <source>
        <dbReference type="Google" id="ProtNLM"/>
    </source>
</evidence>
<dbReference type="EMBL" id="JASITI010000017">
    <property type="protein sequence ID" value="MDK9497118.1"/>
    <property type="molecule type" value="Genomic_DNA"/>
</dbReference>
<protein>
    <recommendedName>
        <fullName evidence="5">PrgI family protein</fullName>
    </recommendedName>
</protein>
<keyword evidence="4" id="KW-1185">Reference proteome</keyword>
<dbReference type="Proteomes" id="UP001223390">
    <property type="component" value="Unassembled WGS sequence"/>
</dbReference>
<comment type="caution">
    <text evidence="3">The sequence shown here is derived from an EMBL/GenBank/DDBJ whole genome shotgun (WGS) entry which is preliminary data.</text>
</comment>
<gene>
    <name evidence="3" type="ORF">QEZ40_001771</name>
</gene>
<dbReference type="RefSeq" id="WP_285342974.1">
    <property type="nucleotide sequence ID" value="NZ_JASITI010000017.1"/>
</dbReference>
<keyword evidence="2" id="KW-0812">Transmembrane</keyword>
<sequence>MTTPHTNPLAGVVSATAAGERLVFVPHRVREVGTDIVLGAVTPPVIAVPVLIPILGVALGTGFWAILWAAFGLIALAMIVVVPAVIFMTLTEKVRWIEFRPHGSTEEIVIAYFLRSSTVAAADLQRVVLSERFGKARAKSLDVVLHTRGGKVECKPGVLSPMSRVSAEALLDWLTSRLGPAGTAVEHRTEIDRSAVRPDGWYSEADLAALWNVPADEVDKLVVRHGIDTYTFTPRAAALYSPAGTTTVYDPAGAHEVAEKLRRKRTTSPPVDGIQETPHR</sequence>
<keyword evidence="2" id="KW-0472">Membrane</keyword>